<feature type="compositionally biased region" description="Polar residues" evidence="1">
    <location>
        <begin position="78"/>
        <end position="92"/>
    </location>
</feature>
<evidence type="ECO:0000256" key="1">
    <source>
        <dbReference type="SAM" id="MobiDB-lite"/>
    </source>
</evidence>
<evidence type="ECO:0000313" key="3">
    <source>
        <dbReference type="Proteomes" id="UP001066276"/>
    </source>
</evidence>
<organism evidence="2 3">
    <name type="scientific">Pleurodeles waltl</name>
    <name type="common">Iberian ribbed newt</name>
    <dbReference type="NCBI Taxonomy" id="8319"/>
    <lineage>
        <taxon>Eukaryota</taxon>
        <taxon>Metazoa</taxon>
        <taxon>Chordata</taxon>
        <taxon>Craniata</taxon>
        <taxon>Vertebrata</taxon>
        <taxon>Euteleostomi</taxon>
        <taxon>Amphibia</taxon>
        <taxon>Batrachia</taxon>
        <taxon>Caudata</taxon>
        <taxon>Salamandroidea</taxon>
        <taxon>Salamandridae</taxon>
        <taxon>Pleurodelinae</taxon>
        <taxon>Pleurodeles</taxon>
    </lineage>
</organism>
<comment type="caution">
    <text evidence="2">The sequence shown here is derived from an EMBL/GenBank/DDBJ whole genome shotgun (WGS) entry which is preliminary data.</text>
</comment>
<dbReference type="AlphaFoldDB" id="A0AAV7VZ95"/>
<sequence>MNEDREFSKKKRSNDMASRHRRSHQSNVQVGDCALVRDRFPAISFPLLVPDDDIENDPCTPESEEASEHIGPEKPLPNNDSVGSDEATSGQNRDLFGRDVVSCPRLKGDACTNMLLRLKGCFGRNPSFLTTTVDGPWGTCNKVINGVWTTGVVGATEILGSDNHDH</sequence>
<dbReference type="Proteomes" id="UP001066276">
    <property type="component" value="Chromosome 1_2"/>
</dbReference>
<accession>A0AAV7VZ95</accession>
<proteinExistence type="predicted"/>
<feature type="region of interest" description="Disordered" evidence="1">
    <location>
        <begin position="49"/>
        <end position="93"/>
    </location>
</feature>
<reference evidence="2" key="1">
    <citation type="journal article" date="2022" name="bioRxiv">
        <title>Sequencing and chromosome-scale assembly of the giantPleurodeles waltlgenome.</title>
        <authorList>
            <person name="Brown T."/>
            <person name="Elewa A."/>
            <person name="Iarovenko S."/>
            <person name="Subramanian E."/>
            <person name="Araus A.J."/>
            <person name="Petzold A."/>
            <person name="Susuki M."/>
            <person name="Suzuki K.-i.T."/>
            <person name="Hayashi T."/>
            <person name="Toyoda A."/>
            <person name="Oliveira C."/>
            <person name="Osipova E."/>
            <person name="Leigh N.D."/>
            <person name="Simon A."/>
            <person name="Yun M.H."/>
        </authorList>
    </citation>
    <scope>NUCLEOTIDE SEQUENCE</scope>
    <source>
        <strain evidence="2">20211129_DDA</strain>
        <tissue evidence="2">Liver</tissue>
    </source>
</reference>
<protein>
    <submittedName>
        <fullName evidence="2">Uncharacterized protein</fullName>
    </submittedName>
</protein>
<name>A0AAV7VZ95_PLEWA</name>
<feature type="region of interest" description="Disordered" evidence="1">
    <location>
        <begin position="1"/>
        <end position="30"/>
    </location>
</feature>
<dbReference type="EMBL" id="JANPWB010000002">
    <property type="protein sequence ID" value="KAJ1205947.1"/>
    <property type="molecule type" value="Genomic_DNA"/>
</dbReference>
<evidence type="ECO:0000313" key="2">
    <source>
        <dbReference type="EMBL" id="KAJ1205947.1"/>
    </source>
</evidence>
<keyword evidence="3" id="KW-1185">Reference proteome</keyword>
<gene>
    <name evidence="2" type="ORF">NDU88_001366</name>
</gene>
<feature type="compositionally biased region" description="Basic and acidic residues" evidence="1">
    <location>
        <begin position="1"/>
        <end position="18"/>
    </location>
</feature>